<sequence>MKRKRGHKKGKGKKQPEAGINEASINAASLNAEDYSDSDDLDNAESETGMGAEIPSLTGIDRLDKFANINPDGLIIKKSVPTVVYGRVKVKLKTSKTLESQVTSSDAPRQGDTYNSSQQVSVDKQGLVTEKMEDSANSLPEMGMAFADHVPKKAGSIKIKSSKGSGSSVTHDTNVPLPGEKAQQEELKLPYKDSRYNKQELQSSLEVIKKVMKMDAAEPFNNPVNPDELGIPDYFDVIDNPMDFGTICSNLEGGSKYMNSEDVYRDVQYVWLNCYKYNNKGDYIVDLMKRVKKNFMKYWTAAGLYSGQSRKTSGVEGSYLEDSTPSGHDKKHKKGKGFKRHKDGCLCAICIMKRRRQEREAREAQEAREARPQAGHSHLRTTDSSPAQHYKEEENARVASPHGEDSSSYMETSPDMDAEAELEDIGEDMRLEAMTPQIEIQKEVNGEYHDDGDRSGDGSEKSQRGSIVDNQSYPTSVSKMRDVSSSGGRLKGDVQKQPSVQQEGQTLSLQQQKYELLELEKKRQRAKLFERFINLENSVLLELCGTLFTDDTNTPWNGPHSLARHRKTGQVTDIHMAVASFMSSSSKFA</sequence>
<dbReference type="PROSITE" id="PS00633">
    <property type="entry name" value="BROMODOMAIN_1"/>
    <property type="match status" value="1"/>
</dbReference>
<feature type="compositionally biased region" description="Acidic residues" evidence="3">
    <location>
        <begin position="34"/>
        <end position="45"/>
    </location>
</feature>
<feature type="region of interest" description="Disordered" evidence="3">
    <location>
        <begin position="360"/>
        <end position="417"/>
    </location>
</feature>
<dbReference type="Proteomes" id="UP001279734">
    <property type="component" value="Unassembled WGS sequence"/>
</dbReference>
<feature type="compositionally biased region" description="Low complexity" evidence="3">
    <location>
        <begin position="157"/>
        <end position="168"/>
    </location>
</feature>
<dbReference type="PANTHER" id="PTHR47809">
    <property type="entry name" value="DNA-BINDING BROMODOMAIN-CONTAINING PROTEIN"/>
    <property type="match status" value="1"/>
</dbReference>
<feature type="region of interest" description="Disordered" evidence="3">
    <location>
        <begin position="1"/>
        <end position="57"/>
    </location>
</feature>
<accession>A0AAD3Y1F6</accession>
<feature type="compositionally biased region" description="Polar residues" evidence="3">
    <location>
        <begin position="464"/>
        <end position="487"/>
    </location>
</feature>
<keyword evidence="1 2" id="KW-0103">Bromodomain</keyword>
<evidence type="ECO:0000259" key="4">
    <source>
        <dbReference type="PROSITE" id="PS50014"/>
    </source>
</evidence>
<gene>
    <name evidence="5" type="ORF">Nepgr_025768</name>
</gene>
<dbReference type="PANTHER" id="PTHR47809:SF2">
    <property type="entry name" value="DNA-BINDING BROMODOMAIN-CONTAINING PROTEIN"/>
    <property type="match status" value="1"/>
</dbReference>
<evidence type="ECO:0000256" key="2">
    <source>
        <dbReference type="PROSITE-ProRule" id="PRU00035"/>
    </source>
</evidence>
<dbReference type="InterPro" id="IPR001487">
    <property type="entry name" value="Bromodomain"/>
</dbReference>
<evidence type="ECO:0000256" key="3">
    <source>
        <dbReference type="SAM" id="MobiDB-lite"/>
    </source>
</evidence>
<dbReference type="CDD" id="cd05494">
    <property type="entry name" value="Bromodomain_1"/>
    <property type="match status" value="1"/>
</dbReference>
<comment type="caution">
    <text evidence="5">The sequence shown here is derived from an EMBL/GenBank/DDBJ whole genome shotgun (WGS) entry which is preliminary data.</text>
</comment>
<keyword evidence="6" id="KW-1185">Reference proteome</keyword>
<dbReference type="Gene3D" id="1.20.920.10">
    <property type="entry name" value="Bromodomain-like"/>
    <property type="match status" value="1"/>
</dbReference>
<dbReference type="InterPro" id="IPR036427">
    <property type="entry name" value="Bromodomain-like_sf"/>
</dbReference>
<reference evidence="5" key="1">
    <citation type="submission" date="2023-05" db="EMBL/GenBank/DDBJ databases">
        <title>Nepenthes gracilis genome sequencing.</title>
        <authorList>
            <person name="Fukushima K."/>
        </authorList>
    </citation>
    <scope>NUCLEOTIDE SEQUENCE</scope>
    <source>
        <strain evidence="5">SING2019-196</strain>
    </source>
</reference>
<organism evidence="5 6">
    <name type="scientific">Nepenthes gracilis</name>
    <name type="common">Slender pitcher plant</name>
    <dbReference type="NCBI Taxonomy" id="150966"/>
    <lineage>
        <taxon>Eukaryota</taxon>
        <taxon>Viridiplantae</taxon>
        <taxon>Streptophyta</taxon>
        <taxon>Embryophyta</taxon>
        <taxon>Tracheophyta</taxon>
        <taxon>Spermatophyta</taxon>
        <taxon>Magnoliopsida</taxon>
        <taxon>eudicotyledons</taxon>
        <taxon>Gunneridae</taxon>
        <taxon>Pentapetalae</taxon>
        <taxon>Caryophyllales</taxon>
        <taxon>Nepenthaceae</taxon>
        <taxon>Nepenthes</taxon>
    </lineage>
</organism>
<feature type="region of interest" description="Disordered" evidence="3">
    <location>
        <begin position="309"/>
        <end position="339"/>
    </location>
</feature>
<feature type="region of interest" description="Disordered" evidence="3">
    <location>
        <begin position="95"/>
        <end position="124"/>
    </location>
</feature>
<feature type="region of interest" description="Disordered" evidence="3">
    <location>
        <begin position="157"/>
        <end position="177"/>
    </location>
</feature>
<feature type="compositionally biased region" description="Polar residues" evidence="3">
    <location>
        <begin position="95"/>
        <end position="122"/>
    </location>
</feature>
<evidence type="ECO:0000256" key="1">
    <source>
        <dbReference type="ARBA" id="ARBA00023117"/>
    </source>
</evidence>
<dbReference type="PRINTS" id="PR00503">
    <property type="entry name" value="BROMODOMAIN"/>
</dbReference>
<feature type="compositionally biased region" description="Basic residues" evidence="3">
    <location>
        <begin position="1"/>
        <end position="13"/>
    </location>
</feature>
<dbReference type="EMBL" id="BSYO01000027">
    <property type="protein sequence ID" value="GMH23925.1"/>
    <property type="molecule type" value="Genomic_DNA"/>
</dbReference>
<dbReference type="PROSITE" id="PS50014">
    <property type="entry name" value="BROMODOMAIN_2"/>
    <property type="match status" value="1"/>
</dbReference>
<dbReference type="Pfam" id="PF00439">
    <property type="entry name" value="Bromodomain"/>
    <property type="match status" value="1"/>
</dbReference>
<dbReference type="SMART" id="SM00297">
    <property type="entry name" value="BROMO"/>
    <property type="match status" value="1"/>
</dbReference>
<evidence type="ECO:0000313" key="5">
    <source>
        <dbReference type="EMBL" id="GMH23925.1"/>
    </source>
</evidence>
<feature type="compositionally biased region" description="Basic and acidic residues" evidence="3">
    <location>
        <begin position="443"/>
        <end position="463"/>
    </location>
</feature>
<dbReference type="AlphaFoldDB" id="A0AAD3Y1F6"/>
<feature type="domain" description="Bromo" evidence="4">
    <location>
        <begin position="212"/>
        <end position="285"/>
    </location>
</feature>
<name>A0AAD3Y1F6_NEPGR</name>
<protein>
    <recommendedName>
        <fullName evidence="4">Bromo domain-containing protein</fullName>
    </recommendedName>
</protein>
<proteinExistence type="predicted"/>
<feature type="compositionally biased region" description="Basic and acidic residues" evidence="3">
    <location>
        <begin position="360"/>
        <end position="371"/>
    </location>
</feature>
<dbReference type="InterPro" id="IPR018359">
    <property type="entry name" value="Bromodomain_CS"/>
</dbReference>
<feature type="region of interest" description="Disordered" evidence="3">
    <location>
        <begin position="443"/>
        <end position="506"/>
    </location>
</feature>
<dbReference type="SUPFAM" id="SSF47370">
    <property type="entry name" value="Bromodomain"/>
    <property type="match status" value="1"/>
</dbReference>
<feature type="compositionally biased region" description="Basic residues" evidence="3">
    <location>
        <begin position="329"/>
        <end position="339"/>
    </location>
</feature>
<evidence type="ECO:0000313" key="6">
    <source>
        <dbReference type="Proteomes" id="UP001279734"/>
    </source>
</evidence>